<name>A0A0U1L5C9_9FIRM</name>
<dbReference type="GO" id="GO:0030655">
    <property type="term" value="P:beta-lactam antibiotic catabolic process"/>
    <property type="evidence" value="ECO:0007669"/>
    <property type="project" value="InterPro"/>
</dbReference>
<gene>
    <name evidence="2" type="ORF">SpAn4DRAFT_4255</name>
</gene>
<dbReference type="SUPFAM" id="SSF56601">
    <property type="entry name" value="beta-lactamase/transpeptidase-like"/>
    <property type="match status" value="1"/>
</dbReference>
<evidence type="ECO:0000313" key="3">
    <source>
        <dbReference type="Proteomes" id="UP000049855"/>
    </source>
</evidence>
<feature type="domain" description="Beta-lactamase class A catalytic" evidence="1">
    <location>
        <begin position="3"/>
        <end position="52"/>
    </location>
</feature>
<proteinExistence type="predicted"/>
<dbReference type="EMBL" id="CTRP01000015">
    <property type="protein sequence ID" value="CQR74898.1"/>
    <property type="molecule type" value="Genomic_DNA"/>
</dbReference>
<dbReference type="Gene3D" id="3.40.710.10">
    <property type="entry name" value="DD-peptidase/beta-lactamase superfamily"/>
    <property type="match status" value="1"/>
</dbReference>
<dbReference type="AlphaFoldDB" id="A0A0U1L5C9"/>
<dbReference type="InterPro" id="IPR045155">
    <property type="entry name" value="Beta-lactam_cat"/>
</dbReference>
<dbReference type="GO" id="GO:0008800">
    <property type="term" value="F:beta-lactamase activity"/>
    <property type="evidence" value="ECO:0007669"/>
    <property type="project" value="InterPro"/>
</dbReference>
<keyword evidence="3" id="KW-1185">Reference proteome</keyword>
<dbReference type="Pfam" id="PF13354">
    <property type="entry name" value="Beta-lactamase2"/>
    <property type="match status" value="1"/>
</dbReference>
<accession>A0A0U1L5C9</accession>
<dbReference type="InterPro" id="IPR012338">
    <property type="entry name" value="Beta-lactam/transpept-like"/>
</dbReference>
<dbReference type="Proteomes" id="UP000049855">
    <property type="component" value="Unassembled WGS sequence"/>
</dbReference>
<organism evidence="2 3">
    <name type="scientific">Sporomusa ovata</name>
    <dbReference type="NCBI Taxonomy" id="2378"/>
    <lineage>
        <taxon>Bacteria</taxon>
        <taxon>Bacillati</taxon>
        <taxon>Bacillota</taxon>
        <taxon>Negativicutes</taxon>
        <taxon>Selenomonadales</taxon>
        <taxon>Sporomusaceae</taxon>
        <taxon>Sporomusa</taxon>
    </lineage>
</organism>
<evidence type="ECO:0000259" key="1">
    <source>
        <dbReference type="Pfam" id="PF13354"/>
    </source>
</evidence>
<protein>
    <recommendedName>
        <fullName evidence="1">Beta-lactamase class A catalytic domain-containing protein</fullName>
    </recommendedName>
</protein>
<sequence>MRRLKDDLASTIFHDEIPRYMQVPVFHKVGELDDVLCDVGVVQDGHDPILISFYTRTGDHSYSSDFIANVSAKLYNALRR</sequence>
<evidence type="ECO:0000313" key="2">
    <source>
        <dbReference type="EMBL" id="CQR74898.1"/>
    </source>
</evidence>
<reference evidence="3" key="1">
    <citation type="submission" date="2015-03" db="EMBL/GenBank/DDBJ databases">
        <authorList>
            <person name="Nijsse Bart"/>
        </authorList>
    </citation>
    <scope>NUCLEOTIDE SEQUENCE [LARGE SCALE GENOMIC DNA]</scope>
</reference>